<evidence type="ECO:0000313" key="4">
    <source>
        <dbReference type="Proteomes" id="UP001498398"/>
    </source>
</evidence>
<dbReference type="Pfam" id="PF00232">
    <property type="entry name" value="Glyco_hydro_1"/>
    <property type="match status" value="1"/>
</dbReference>
<keyword evidence="2" id="KW-0732">Signal</keyword>
<dbReference type="Proteomes" id="UP001498398">
    <property type="component" value="Unassembled WGS sequence"/>
</dbReference>
<dbReference type="PRINTS" id="PR00131">
    <property type="entry name" value="GLHYDRLASE1"/>
</dbReference>
<dbReference type="InterPro" id="IPR017853">
    <property type="entry name" value="GH"/>
</dbReference>
<evidence type="ECO:0000256" key="2">
    <source>
        <dbReference type="SAM" id="SignalP"/>
    </source>
</evidence>
<protein>
    <recommendedName>
        <fullName evidence="5">Glycoside hydrolase family 1 protein</fullName>
    </recommendedName>
</protein>
<dbReference type="InterPro" id="IPR001360">
    <property type="entry name" value="Glyco_hydro_1"/>
</dbReference>
<dbReference type="PANTHER" id="PTHR10353:SF53">
    <property type="entry name" value="BETA-1,4-GLUCOSIDASE (EUROFUNG)"/>
    <property type="match status" value="1"/>
</dbReference>
<dbReference type="Gene3D" id="3.20.20.80">
    <property type="entry name" value="Glycosidases"/>
    <property type="match status" value="1"/>
</dbReference>
<accession>A0ABR1JC44</accession>
<feature type="signal peptide" evidence="2">
    <location>
        <begin position="1"/>
        <end position="18"/>
    </location>
</feature>
<proteinExistence type="inferred from homology"/>
<feature type="chain" id="PRO_5046694537" description="Glycoside hydrolase family 1 protein" evidence="2">
    <location>
        <begin position="19"/>
        <end position="613"/>
    </location>
</feature>
<dbReference type="PANTHER" id="PTHR10353">
    <property type="entry name" value="GLYCOSYL HYDROLASE"/>
    <property type="match status" value="1"/>
</dbReference>
<comment type="similarity">
    <text evidence="1">Belongs to the glycosyl hydrolase 1 family.</text>
</comment>
<reference evidence="3 4" key="1">
    <citation type="submission" date="2024-01" db="EMBL/GenBank/DDBJ databases">
        <title>A draft genome for the cacao thread blight pathogen Marasmiellus scandens.</title>
        <authorList>
            <person name="Baruah I.K."/>
            <person name="Leung J."/>
            <person name="Bukari Y."/>
            <person name="Amoako-Attah I."/>
            <person name="Meinhardt L.W."/>
            <person name="Bailey B.A."/>
            <person name="Cohen S.P."/>
        </authorList>
    </citation>
    <scope>NUCLEOTIDE SEQUENCE [LARGE SCALE GENOMIC DNA]</scope>
    <source>
        <strain evidence="3 4">GH-19</strain>
    </source>
</reference>
<evidence type="ECO:0000313" key="3">
    <source>
        <dbReference type="EMBL" id="KAK7456977.1"/>
    </source>
</evidence>
<name>A0ABR1JC44_9AGAR</name>
<keyword evidence="4" id="KW-1185">Reference proteome</keyword>
<comment type="caution">
    <text evidence="3">The sequence shown here is derived from an EMBL/GenBank/DDBJ whole genome shotgun (WGS) entry which is preliminary data.</text>
</comment>
<gene>
    <name evidence="3" type="ORF">VKT23_010280</name>
</gene>
<dbReference type="SUPFAM" id="SSF51445">
    <property type="entry name" value="(Trans)glycosidases"/>
    <property type="match status" value="1"/>
</dbReference>
<organism evidence="3 4">
    <name type="scientific">Marasmiellus scandens</name>
    <dbReference type="NCBI Taxonomy" id="2682957"/>
    <lineage>
        <taxon>Eukaryota</taxon>
        <taxon>Fungi</taxon>
        <taxon>Dikarya</taxon>
        <taxon>Basidiomycota</taxon>
        <taxon>Agaricomycotina</taxon>
        <taxon>Agaricomycetes</taxon>
        <taxon>Agaricomycetidae</taxon>
        <taxon>Agaricales</taxon>
        <taxon>Marasmiineae</taxon>
        <taxon>Omphalotaceae</taxon>
        <taxon>Marasmiellus</taxon>
    </lineage>
</organism>
<evidence type="ECO:0000256" key="1">
    <source>
        <dbReference type="RuleBase" id="RU003690"/>
    </source>
</evidence>
<sequence>MFPAVHLLLFHFVQVSLGASSGTFLSSAATSTPNFSFTSIIISTPTANPGGASFPIVGSITRHFSPTGLEQLWDVVGPVESPPFTTTVEPQTPVTLPSPPPTLYPSFYANRPKDILPHLKYPKGFIFGVDTAAYQVEGAVKDEGKGPSMWDWASRQPNAIVDNSTADITDLQYYLYKEDVARVAALGVKAHSFSISWVRILPFGTADSPVNQQGIDHYADLINYHLKSDVEPIATLFHFDTPLALQAYYGGFTSGHIVDDFVHYAKTVFSAYNGTVKTWFTFNEPGVFCGHWVASYPFSASSSLLLAPRSSLYMRDITYAPGVNTSTAPYQCSYNLIKAHAGAVKAFREMNIIGEIGIKNNDFVGIPWRTNTTDDARAVERHAAFQIGAFADPIYTTGDWPRILTDTLPPEYLPRFTEEEKREILGSADFFAIDAYASQYISAPDEGLDACLSNGPSDSEWPQCNTVREFDSNAMWAVGASADVEAPWLQDTSRFFRDAMKEIHKRWPTDKIYVAEFGFAQPFENERTELYRIKEDTERTNYLMSYLGEILLSIHEDKIPIMGAFIWSMVDNAEWTDGLSMRFGIQYVNYTTLERTYKRSAMALSEFFGAHLQ</sequence>
<evidence type="ECO:0008006" key="5">
    <source>
        <dbReference type="Google" id="ProtNLM"/>
    </source>
</evidence>
<dbReference type="EMBL" id="JBANRG010000020">
    <property type="protein sequence ID" value="KAK7456977.1"/>
    <property type="molecule type" value="Genomic_DNA"/>
</dbReference>